<dbReference type="EMBL" id="VSRR010001974">
    <property type="protein sequence ID" value="MPC28835.1"/>
    <property type="molecule type" value="Genomic_DNA"/>
</dbReference>
<evidence type="ECO:0000313" key="2">
    <source>
        <dbReference type="Proteomes" id="UP000324222"/>
    </source>
</evidence>
<organism evidence="1 2">
    <name type="scientific">Portunus trituberculatus</name>
    <name type="common">Swimming crab</name>
    <name type="synonym">Neptunus trituberculatus</name>
    <dbReference type="NCBI Taxonomy" id="210409"/>
    <lineage>
        <taxon>Eukaryota</taxon>
        <taxon>Metazoa</taxon>
        <taxon>Ecdysozoa</taxon>
        <taxon>Arthropoda</taxon>
        <taxon>Crustacea</taxon>
        <taxon>Multicrustacea</taxon>
        <taxon>Malacostraca</taxon>
        <taxon>Eumalacostraca</taxon>
        <taxon>Eucarida</taxon>
        <taxon>Decapoda</taxon>
        <taxon>Pleocyemata</taxon>
        <taxon>Brachyura</taxon>
        <taxon>Eubrachyura</taxon>
        <taxon>Portunoidea</taxon>
        <taxon>Portunidae</taxon>
        <taxon>Portuninae</taxon>
        <taxon>Portunus</taxon>
    </lineage>
</organism>
<reference evidence="1 2" key="1">
    <citation type="submission" date="2019-05" db="EMBL/GenBank/DDBJ databases">
        <title>Another draft genome of Portunus trituberculatus and its Hox gene families provides insights of decapod evolution.</title>
        <authorList>
            <person name="Jeong J.-H."/>
            <person name="Song I."/>
            <person name="Kim S."/>
            <person name="Choi T."/>
            <person name="Kim D."/>
            <person name="Ryu S."/>
            <person name="Kim W."/>
        </authorList>
    </citation>
    <scope>NUCLEOTIDE SEQUENCE [LARGE SCALE GENOMIC DNA]</scope>
    <source>
        <tissue evidence="1">Muscle</tissue>
    </source>
</reference>
<sequence>MENMPPFTVLPELHTIYRHNSTLLPSVPDCKILPTTRSSAGCCLLPHSSARYLNEILNHYVT</sequence>
<evidence type="ECO:0000313" key="1">
    <source>
        <dbReference type="EMBL" id="MPC28835.1"/>
    </source>
</evidence>
<accession>A0A5B7E684</accession>
<protein>
    <submittedName>
        <fullName evidence="1">Uncharacterized protein</fullName>
    </submittedName>
</protein>
<proteinExistence type="predicted"/>
<dbReference type="AlphaFoldDB" id="A0A5B7E684"/>
<name>A0A5B7E684_PORTR</name>
<comment type="caution">
    <text evidence="1">The sequence shown here is derived from an EMBL/GenBank/DDBJ whole genome shotgun (WGS) entry which is preliminary data.</text>
</comment>
<keyword evidence="2" id="KW-1185">Reference proteome</keyword>
<dbReference type="Proteomes" id="UP000324222">
    <property type="component" value="Unassembled WGS sequence"/>
</dbReference>
<gene>
    <name evidence="1" type="ORF">E2C01_022046</name>
</gene>